<evidence type="ECO:0000313" key="3">
    <source>
        <dbReference type="Proteomes" id="UP001060368"/>
    </source>
</evidence>
<evidence type="ECO:0000313" key="2">
    <source>
        <dbReference type="EMBL" id="UUX92493.1"/>
    </source>
</evidence>
<keyword evidence="1" id="KW-0175">Coiled coil</keyword>
<proteinExistence type="predicted"/>
<evidence type="ECO:0000256" key="1">
    <source>
        <dbReference type="SAM" id="Coils"/>
    </source>
</evidence>
<name>A0A9E7PLT4_9EURY</name>
<feature type="coiled-coil region" evidence="1">
    <location>
        <begin position="324"/>
        <end position="356"/>
    </location>
</feature>
<dbReference type="GeneID" id="74308910"/>
<dbReference type="Proteomes" id="UP001060368">
    <property type="component" value="Chromosome"/>
</dbReference>
<gene>
    <name evidence="2" type="ORF">L6E24_14355</name>
</gene>
<sequence>MGISQKAEDDVLISSKAKRKDERGTLDKEISSIFNHIYGNNSYRNRFSKLELNQIVSYYGEIKEIVNPDGDPQYNTSEIKEFLKKKRDTSQYRVKDGFVYQKVTQKIKSKKQKELELEKKRNEENKEKGKSERLNIQKQVKLRFDPKLGFELTLKDCDTIIAEIKPDTPFSINEKDISILCQRVESLRKRYGKYRTLRELFDLEKKNTSNNKGKKEKVVRKCHREPEQNIIGKKLGREGIKNDLDFGGKRKYCGTYDKGSAKEISNQEIDRAFFKIYGTGQKEKNCFSINQRNQVVLYRDEIIKMIDIDSIASEKTVLIKKFLLKKGAAEEKKLQARLRKAERKKQKREIEREKRNIHHDPVLAGKREKLWQEKKEAKIQEQYYLKKYMWGSSF</sequence>
<dbReference type="EMBL" id="CP096115">
    <property type="protein sequence ID" value="UUX92493.1"/>
    <property type="molecule type" value="Genomic_DNA"/>
</dbReference>
<feature type="coiled-coil region" evidence="1">
    <location>
        <begin position="100"/>
        <end position="132"/>
    </location>
</feature>
<organism evidence="2 3">
    <name type="scientific">Methanoplanus endosymbiosus</name>
    <dbReference type="NCBI Taxonomy" id="33865"/>
    <lineage>
        <taxon>Archaea</taxon>
        <taxon>Methanobacteriati</taxon>
        <taxon>Methanobacteriota</taxon>
        <taxon>Stenosarchaea group</taxon>
        <taxon>Methanomicrobia</taxon>
        <taxon>Methanomicrobiales</taxon>
        <taxon>Methanomicrobiaceae</taxon>
        <taxon>Methanoplanus</taxon>
    </lineage>
</organism>
<accession>A0A9E7PLT4</accession>
<dbReference type="KEGG" id="mend:L6E24_14355"/>
<protein>
    <submittedName>
        <fullName evidence="2">Uncharacterized protein</fullName>
    </submittedName>
</protein>
<reference evidence="2" key="1">
    <citation type="submission" date="2022-04" db="EMBL/GenBank/DDBJ databases">
        <title>Complete genome of Methanoplanus endosymbiosus DSM 3599.</title>
        <authorList>
            <person name="Chen S.-C."/>
            <person name="You Y.-T."/>
            <person name="Zhou Y.-Z."/>
            <person name="Lai M.-C."/>
        </authorList>
    </citation>
    <scope>NUCLEOTIDE SEQUENCE</scope>
    <source>
        <strain evidence="2">DSM 3599</strain>
    </source>
</reference>
<dbReference type="AlphaFoldDB" id="A0A9E7PLT4"/>
<dbReference type="RefSeq" id="WP_257742641.1">
    <property type="nucleotide sequence ID" value="NZ_CP096115.1"/>
</dbReference>
<keyword evidence="3" id="KW-1185">Reference proteome</keyword>